<keyword evidence="3" id="KW-0472">Membrane</keyword>
<sequence>MKPTPTIIIDHLDVRIAPDLHSRLRWKEYQILSLLVQNSPNVVTREELVNHIWKGTYCSDSTINQTVKSVRQKLGDYDHKIIKTVPRIGYIIEEKQMVNISFDKISTEGTPMPKPRGQAIESAVKYAQAMEEDFCSGPIWNAANHSRLSRSVPKPSAVRLDSFKNIFFIYAAKFHQYKKRLILIFLSSVILMIVIVYFYTILKISIASTNFEWIYFNHRVAAVTFTCPLGLTYAPDGS</sequence>
<gene>
    <name evidence="5" type="ORF">ABK905_16575</name>
</gene>
<dbReference type="InterPro" id="IPR036388">
    <property type="entry name" value="WH-like_DNA-bd_sf"/>
</dbReference>
<evidence type="ECO:0000256" key="3">
    <source>
        <dbReference type="SAM" id="Phobius"/>
    </source>
</evidence>
<dbReference type="CDD" id="cd00383">
    <property type="entry name" value="trans_reg_C"/>
    <property type="match status" value="1"/>
</dbReference>
<keyword evidence="3" id="KW-0812">Transmembrane</keyword>
<keyword evidence="3" id="KW-1133">Transmembrane helix</keyword>
<protein>
    <submittedName>
        <fullName evidence="5">Helix-turn-helix domain-containing protein</fullName>
    </submittedName>
</protein>
<evidence type="ECO:0000256" key="1">
    <source>
        <dbReference type="ARBA" id="ARBA00023125"/>
    </source>
</evidence>
<dbReference type="SUPFAM" id="SSF46894">
    <property type="entry name" value="C-terminal effector domain of the bipartite response regulators"/>
    <property type="match status" value="1"/>
</dbReference>
<dbReference type="AlphaFoldDB" id="A0AAU7Q5U5"/>
<dbReference type="GO" id="GO:0003677">
    <property type="term" value="F:DNA binding"/>
    <property type="evidence" value="ECO:0007669"/>
    <property type="project" value="UniProtKB-UniRule"/>
</dbReference>
<dbReference type="InterPro" id="IPR016032">
    <property type="entry name" value="Sig_transdc_resp-reg_C-effctor"/>
</dbReference>
<organism evidence="5">
    <name type="scientific">Acerihabitans sp. KWT182</name>
    <dbReference type="NCBI Taxonomy" id="3157919"/>
    <lineage>
        <taxon>Bacteria</taxon>
        <taxon>Pseudomonadati</taxon>
        <taxon>Pseudomonadota</taxon>
        <taxon>Gammaproteobacteria</taxon>
        <taxon>Enterobacterales</taxon>
        <taxon>Pectobacteriaceae</taxon>
        <taxon>Acerihabitans</taxon>
    </lineage>
</organism>
<reference evidence="5" key="1">
    <citation type="submission" date="2024-06" db="EMBL/GenBank/DDBJ databases">
        <authorList>
            <person name="Coelho C."/>
            <person name="Bento M."/>
            <person name="Garcia E."/>
            <person name="Camelo A."/>
            <person name="Brandao I."/>
            <person name="Espirito Santo C."/>
            <person name="Trovao J."/>
            <person name="Verissimo A."/>
            <person name="Costa J."/>
            <person name="Tiago I."/>
        </authorList>
    </citation>
    <scope>NUCLEOTIDE SEQUENCE</scope>
    <source>
        <strain evidence="5">KWT182</strain>
    </source>
</reference>
<dbReference type="GO" id="GO:0006355">
    <property type="term" value="P:regulation of DNA-templated transcription"/>
    <property type="evidence" value="ECO:0007669"/>
    <property type="project" value="InterPro"/>
</dbReference>
<dbReference type="EMBL" id="CP157947">
    <property type="protein sequence ID" value="XBS68353.1"/>
    <property type="molecule type" value="Genomic_DNA"/>
</dbReference>
<feature type="DNA-binding region" description="OmpR/PhoB-type" evidence="2">
    <location>
        <begin position="1"/>
        <end position="94"/>
    </location>
</feature>
<name>A0AAU7Q5U5_9GAMM</name>
<keyword evidence="1 2" id="KW-0238">DNA-binding</keyword>
<dbReference type="SMART" id="SM00862">
    <property type="entry name" value="Trans_reg_C"/>
    <property type="match status" value="1"/>
</dbReference>
<proteinExistence type="predicted"/>
<feature type="transmembrane region" description="Helical" evidence="3">
    <location>
        <begin position="181"/>
        <end position="202"/>
    </location>
</feature>
<accession>A0AAU7Q5U5</accession>
<evidence type="ECO:0000313" key="5">
    <source>
        <dbReference type="EMBL" id="XBS68353.1"/>
    </source>
</evidence>
<feature type="domain" description="OmpR/PhoB-type" evidence="4">
    <location>
        <begin position="1"/>
        <end position="94"/>
    </location>
</feature>
<dbReference type="InterPro" id="IPR001867">
    <property type="entry name" value="OmpR/PhoB-type_DNA-bd"/>
</dbReference>
<dbReference type="PROSITE" id="PS51755">
    <property type="entry name" value="OMPR_PHOB"/>
    <property type="match status" value="1"/>
</dbReference>
<evidence type="ECO:0000259" key="4">
    <source>
        <dbReference type="PROSITE" id="PS51755"/>
    </source>
</evidence>
<dbReference type="Gene3D" id="1.10.10.10">
    <property type="entry name" value="Winged helix-like DNA-binding domain superfamily/Winged helix DNA-binding domain"/>
    <property type="match status" value="1"/>
</dbReference>
<evidence type="ECO:0000256" key="2">
    <source>
        <dbReference type="PROSITE-ProRule" id="PRU01091"/>
    </source>
</evidence>
<dbReference type="GO" id="GO:0000160">
    <property type="term" value="P:phosphorelay signal transduction system"/>
    <property type="evidence" value="ECO:0007669"/>
    <property type="project" value="InterPro"/>
</dbReference>
<dbReference type="Pfam" id="PF00486">
    <property type="entry name" value="Trans_reg_C"/>
    <property type="match status" value="1"/>
</dbReference>